<comment type="caution">
    <text evidence="2">The sequence shown here is derived from an EMBL/GenBank/DDBJ whole genome shotgun (WGS) entry which is preliminary data.</text>
</comment>
<protein>
    <submittedName>
        <fullName evidence="2">Uncharacterized protein</fullName>
    </submittedName>
</protein>
<keyword evidence="1" id="KW-0812">Transmembrane</keyword>
<proteinExistence type="predicted"/>
<gene>
    <name evidence="2" type="ORF">EBQ34_08770</name>
</gene>
<name>A0A3M6RI35_9BURK</name>
<reference evidence="2 3" key="1">
    <citation type="submission" date="2018-10" db="EMBL/GenBank/DDBJ databases">
        <title>Comamonadaceae CDC group NO-1 genome sequencing and assembly.</title>
        <authorList>
            <person name="Bernier A.-M."/>
            <person name="Bernard K."/>
        </authorList>
    </citation>
    <scope>NUCLEOTIDE SEQUENCE [LARGE SCALE GENOMIC DNA]</scope>
    <source>
        <strain evidence="2 3">NML180582</strain>
    </source>
</reference>
<dbReference type="OrthoDB" id="8478544at2"/>
<dbReference type="RefSeq" id="WP_122245100.1">
    <property type="nucleotide sequence ID" value="NZ_RDQJ01000011.1"/>
</dbReference>
<sequence>MHTAAPSVFPDRPLKVTRISKGLGTLTAMSLFTLLVFIGLSWWSLHMGKGIYADWKIAQDHHVLPQAQISGECRSRQWVFTDCKASIQHQGRQWHKSFAFFDLGGKEWPVQAIASNRDPSQVTLDLAAHKALNRSLMAGFFALAALICLAAGLIFLFVSIPRQRKVLAALNRPEAQP</sequence>
<dbReference type="Proteomes" id="UP000275180">
    <property type="component" value="Unassembled WGS sequence"/>
</dbReference>
<dbReference type="EMBL" id="RDQJ01000011">
    <property type="protein sequence ID" value="RMX14800.1"/>
    <property type="molecule type" value="Genomic_DNA"/>
</dbReference>
<accession>A0A3M6RI35</accession>
<feature type="transmembrane region" description="Helical" evidence="1">
    <location>
        <begin position="136"/>
        <end position="158"/>
    </location>
</feature>
<keyword evidence="1" id="KW-0472">Membrane</keyword>
<evidence type="ECO:0000313" key="2">
    <source>
        <dbReference type="EMBL" id="RMX14800.1"/>
    </source>
</evidence>
<evidence type="ECO:0000256" key="1">
    <source>
        <dbReference type="SAM" id="Phobius"/>
    </source>
</evidence>
<evidence type="ECO:0000313" key="3">
    <source>
        <dbReference type="Proteomes" id="UP000275180"/>
    </source>
</evidence>
<organism evidence="2 3">
    <name type="scientific">Vandammella animalimorsus</name>
    <dbReference type="NCBI Taxonomy" id="2029117"/>
    <lineage>
        <taxon>Bacteria</taxon>
        <taxon>Pseudomonadati</taxon>
        <taxon>Pseudomonadota</taxon>
        <taxon>Betaproteobacteria</taxon>
        <taxon>Burkholderiales</taxon>
        <taxon>Comamonadaceae</taxon>
        <taxon>Vandammella</taxon>
    </lineage>
</organism>
<dbReference type="AlphaFoldDB" id="A0A3M6RI35"/>
<feature type="transmembrane region" description="Helical" evidence="1">
    <location>
        <begin position="22"/>
        <end position="45"/>
    </location>
</feature>
<keyword evidence="1" id="KW-1133">Transmembrane helix</keyword>